<dbReference type="Proteomes" id="UP000318509">
    <property type="component" value="Unassembled WGS sequence"/>
</dbReference>
<comment type="subunit">
    <text evidence="4">Part of the 30S ribosomal subunit.</text>
</comment>
<dbReference type="InterPro" id="IPR027486">
    <property type="entry name" value="Ribosomal_uS10_dom"/>
</dbReference>
<comment type="similarity">
    <text evidence="1 4">Belongs to the universal ribosomal protein uS10 family.</text>
</comment>
<keyword evidence="3 4" id="KW-0687">Ribonucleoprotein</keyword>
<dbReference type="AlphaFoldDB" id="A0A537JX06"/>
<dbReference type="HAMAP" id="MF_00508">
    <property type="entry name" value="Ribosomal_uS10"/>
    <property type="match status" value="1"/>
</dbReference>
<gene>
    <name evidence="4 6" type="primary">rpsJ</name>
    <name evidence="6" type="ORF">E6H00_14445</name>
</gene>
<dbReference type="SMART" id="SM01403">
    <property type="entry name" value="Ribosomal_S10"/>
    <property type="match status" value="1"/>
</dbReference>
<dbReference type="SUPFAM" id="SSF54999">
    <property type="entry name" value="Ribosomal protein S10"/>
    <property type="match status" value="1"/>
</dbReference>
<dbReference type="Pfam" id="PF00338">
    <property type="entry name" value="Ribosomal_S10"/>
    <property type="match status" value="1"/>
</dbReference>
<evidence type="ECO:0000313" key="7">
    <source>
        <dbReference type="Proteomes" id="UP000318509"/>
    </source>
</evidence>
<comment type="function">
    <text evidence="4">Involved in the binding of tRNA to the ribosomes.</text>
</comment>
<feature type="domain" description="Small ribosomal subunit protein uS10" evidence="5">
    <location>
        <begin position="6"/>
        <end position="100"/>
    </location>
</feature>
<evidence type="ECO:0000256" key="4">
    <source>
        <dbReference type="HAMAP-Rule" id="MF_00508"/>
    </source>
</evidence>
<sequence>MAQKIRIKLKAYDHKILDQSAEKIVDTVKRTGARISGPVPLPIDRNLYCVIRSPHIDKESMEHFELRTYKRLIDILEPTSKTVDALMHLDLPAGVDIKIKVLAGAE</sequence>
<dbReference type="GO" id="GO:0005840">
    <property type="term" value="C:ribosome"/>
    <property type="evidence" value="ECO:0007669"/>
    <property type="project" value="UniProtKB-KW"/>
</dbReference>
<dbReference type="PANTHER" id="PTHR11700">
    <property type="entry name" value="30S RIBOSOMAL PROTEIN S10 FAMILY MEMBER"/>
    <property type="match status" value="1"/>
</dbReference>
<dbReference type="Gene3D" id="3.30.70.600">
    <property type="entry name" value="Ribosomal protein S10 domain"/>
    <property type="match status" value="1"/>
</dbReference>
<dbReference type="FunFam" id="3.30.70.600:FF:000001">
    <property type="entry name" value="30S ribosomal protein S10"/>
    <property type="match status" value="1"/>
</dbReference>
<evidence type="ECO:0000256" key="1">
    <source>
        <dbReference type="ARBA" id="ARBA00007102"/>
    </source>
</evidence>
<evidence type="ECO:0000259" key="5">
    <source>
        <dbReference type="SMART" id="SM01403"/>
    </source>
</evidence>
<dbReference type="EMBL" id="VBAK01000151">
    <property type="protein sequence ID" value="TMI87726.1"/>
    <property type="molecule type" value="Genomic_DNA"/>
</dbReference>
<comment type="caution">
    <text evidence="6">The sequence shown here is derived from an EMBL/GenBank/DDBJ whole genome shotgun (WGS) entry which is preliminary data.</text>
</comment>
<dbReference type="PRINTS" id="PR00971">
    <property type="entry name" value="RIBOSOMALS10"/>
</dbReference>
<dbReference type="InterPro" id="IPR036838">
    <property type="entry name" value="Ribosomal_uS10_dom_sf"/>
</dbReference>
<reference evidence="6 7" key="1">
    <citation type="journal article" date="2019" name="Nat. Microbiol.">
        <title>Mediterranean grassland soil C-N compound turnover is dependent on rainfall and depth, and is mediated by genomically divergent microorganisms.</title>
        <authorList>
            <person name="Diamond S."/>
            <person name="Andeer P.F."/>
            <person name="Li Z."/>
            <person name="Crits-Christoph A."/>
            <person name="Burstein D."/>
            <person name="Anantharaman K."/>
            <person name="Lane K.R."/>
            <person name="Thomas B.C."/>
            <person name="Pan C."/>
            <person name="Northen T.R."/>
            <person name="Banfield J.F."/>
        </authorList>
    </citation>
    <scope>NUCLEOTIDE SEQUENCE [LARGE SCALE GENOMIC DNA]</scope>
    <source>
        <strain evidence="6">NP_3</strain>
    </source>
</reference>
<dbReference type="NCBIfam" id="NF001861">
    <property type="entry name" value="PRK00596.1"/>
    <property type="match status" value="1"/>
</dbReference>
<keyword evidence="2 4" id="KW-0689">Ribosomal protein</keyword>
<evidence type="ECO:0000313" key="6">
    <source>
        <dbReference type="EMBL" id="TMI87726.1"/>
    </source>
</evidence>
<dbReference type="GO" id="GO:1990904">
    <property type="term" value="C:ribonucleoprotein complex"/>
    <property type="evidence" value="ECO:0007669"/>
    <property type="project" value="UniProtKB-KW"/>
</dbReference>
<name>A0A537JX06_9BACT</name>
<evidence type="ECO:0000256" key="2">
    <source>
        <dbReference type="ARBA" id="ARBA00022980"/>
    </source>
</evidence>
<evidence type="ECO:0000256" key="3">
    <source>
        <dbReference type="ARBA" id="ARBA00023274"/>
    </source>
</evidence>
<dbReference type="GO" id="GO:0003735">
    <property type="term" value="F:structural constituent of ribosome"/>
    <property type="evidence" value="ECO:0007669"/>
    <property type="project" value="InterPro"/>
</dbReference>
<protein>
    <recommendedName>
        <fullName evidence="4">Small ribosomal subunit protein uS10</fullName>
    </recommendedName>
</protein>
<dbReference type="GO" id="GO:0000049">
    <property type="term" value="F:tRNA binding"/>
    <property type="evidence" value="ECO:0007669"/>
    <property type="project" value="UniProtKB-UniRule"/>
</dbReference>
<dbReference type="InterPro" id="IPR001848">
    <property type="entry name" value="Ribosomal_uS10"/>
</dbReference>
<accession>A0A537JX06</accession>
<organism evidence="6 7">
    <name type="scientific">Candidatus Segetimicrobium genomatis</name>
    <dbReference type="NCBI Taxonomy" id="2569760"/>
    <lineage>
        <taxon>Bacteria</taxon>
        <taxon>Bacillati</taxon>
        <taxon>Candidatus Sysuimicrobiota</taxon>
        <taxon>Candidatus Sysuimicrobiia</taxon>
        <taxon>Candidatus Sysuimicrobiales</taxon>
        <taxon>Candidatus Segetimicrobiaceae</taxon>
        <taxon>Candidatus Segetimicrobium</taxon>
    </lineage>
</organism>
<dbReference type="GO" id="GO:0006412">
    <property type="term" value="P:translation"/>
    <property type="evidence" value="ECO:0007669"/>
    <property type="project" value="UniProtKB-UniRule"/>
</dbReference>
<dbReference type="NCBIfam" id="TIGR01049">
    <property type="entry name" value="rpsJ_bact"/>
    <property type="match status" value="1"/>
</dbReference>
<proteinExistence type="inferred from homology"/>